<keyword evidence="4" id="KW-1133">Transmembrane helix</keyword>
<dbReference type="EMBL" id="JRRC01434503">
    <property type="protein sequence ID" value="KHG05631.1"/>
    <property type="molecule type" value="Genomic_DNA"/>
</dbReference>
<dbReference type="InterPro" id="IPR013783">
    <property type="entry name" value="Ig-like_fold"/>
</dbReference>
<dbReference type="SUPFAM" id="SSF52279">
    <property type="entry name" value="Beta-D-glucan exohydrolase, C-terminal domain"/>
    <property type="match status" value="1"/>
</dbReference>
<accession>A0A0B0N345</accession>
<evidence type="ECO:0000256" key="2">
    <source>
        <dbReference type="ARBA" id="ARBA00022801"/>
    </source>
</evidence>
<dbReference type="GO" id="GO:0045493">
    <property type="term" value="P:xylan catabolic process"/>
    <property type="evidence" value="ECO:0007669"/>
    <property type="project" value="InterPro"/>
</dbReference>
<dbReference type="PANTHER" id="PTHR42721:SF19">
    <property type="entry name" value="FIBRONECTIN TYPE III-LIKE DOMAIN-CONTAINING PROTEIN"/>
    <property type="match status" value="1"/>
</dbReference>
<dbReference type="InterPro" id="IPR001764">
    <property type="entry name" value="Glyco_hydro_3_N"/>
</dbReference>
<keyword evidence="2" id="KW-0378">Hydrolase</keyword>
<dbReference type="Proteomes" id="UP000032142">
    <property type="component" value="Unassembled WGS sequence"/>
</dbReference>
<evidence type="ECO:0000313" key="8">
    <source>
        <dbReference type="Proteomes" id="UP000032142"/>
    </source>
</evidence>
<keyword evidence="4" id="KW-0472">Membrane</keyword>
<evidence type="ECO:0000256" key="4">
    <source>
        <dbReference type="SAM" id="Phobius"/>
    </source>
</evidence>
<gene>
    <name evidence="7" type="ORF">F383_30491</name>
</gene>
<keyword evidence="1 5" id="KW-0732">Signal</keyword>
<organism evidence="7 8">
    <name type="scientific">Gossypium arboreum</name>
    <name type="common">Tree cotton</name>
    <name type="synonym">Gossypium nanking</name>
    <dbReference type="NCBI Taxonomy" id="29729"/>
    <lineage>
        <taxon>Eukaryota</taxon>
        <taxon>Viridiplantae</taxon>
        <taxon>Streptophyta</taxon>
        <taxon>Embryophyta</taxon>
        <taxon>Tracheophyta</taxon>
        <taxon>Spermatophyta</taxon>
        <taxon>Magnoliopsida</taxon>
        <taxon>eudicotyledons</taxon>
        <taxon>Gunneridae</taxon>
        <taxon>Pentapetalae</taxon>
        <taxon>rosids</taxon>
        <taxon>malvids</taxon>
        <taxon>Malvales</taxon>
        <taxon>Malvaceae</taxon>
        <taxon>Malvoideae</taxon>
        <taxon>Gossypium</taxon>
    </lineage>
</organism>
<dbReference type="GO" id="GO:0009044">
    <property type="term" value="F:xylan 1,4-beta-xylosidase activity"/>
    <property type="evidence" value="ECO:0007669"/>
    <property type="project" value="InterPro"/>
</dbReference>
<evidence type="ECO:0000256" key="1">
    <source>
        <dbReference type="ARBA" id="ARBA00022729"/>
    </source>
</evidence>
<dbReference type="GO" id="GO:0009505">
    <property type="term" value="C:plant-type cell wall"/>
    <property type="evidence" value="ECO:0007669"/>
    <property type="project" value="TreeGrafter"/>
</dbReference>
<dbReference type="GO" id="GO:0046556">
    <property type="term" value="F:alpha-L-arabinofuranosidase activity"/>
    <property type="evidence" value="ECO:0007669"/>
    <property type="project" value="TreeGrafter"/>
</dbReference>
<dbReference type="GO" id="GO:0031222">
    <property type="term" value="P:arabinan catabolic process"/>
    <property type="evidence" value="ECO:0007669"/>
    <property type="project" value="TreeGrafter"/>
</dbReference>
<dbReference type="Pfam" id="PF14310">
    <property type="entry name" value="Fn3-like"/>
    <property type="match status" value="1"/>
</dbReference>
<dbReference type="InterPro" id="IPR036881">
    <property type="entry name" value="Glyco_hydro_3_C_sf"/>
</dbReference>
<name>A0A0B0N345_GOSAR</name>
<evidence type="ECO:0000259" key="6">
    <source>
        <dbReference type="SMART" id="SM01217"/>
    </source>
</evidence>
<protein>
    <submittedName>
        <fullName evidence="7">Putative beta-D-xylosidase 7-like protein</fullName>
    </submittedName>
</protein>
<keyword evidence="8" id="KW-1185">Reference proteome</keyword>
<dbReference type="Pfam" id="PF00933">
    <property type="entry name" value="Glyco_hydro_3"/>
    <property type="match status" value="1"/>
</dbReference>
<dbReference type="InterPro" id="IPR002772">
    <property type="entry name" value="Glyco_hydro_3_C"/>
</dbReference>
<sequence length="705" mass="77488">MKLLNLSLLIHLCSLLLVSTQPTDQPPFSCDSTDPLTESYNFCKTTLPINRRVEDLVSRLTLDEKISQLVSTATAIPRLGIPGYEWWSEALHGVAFVANISQGIRFNGTIRSATSFPQVILAAASFDPDPRWGRGQETPGEDPLVTGKYAVSFVRGIQGDSFEGGKLGESLQVSACCKHFTAYDLDNWKGINRFVFDANVTLQDLADTYQPPFQSCIEKGKASGVMCAYNRINGVPNCADYNLLSKTARGQWGFNGYITSDCDAVSIIYDEQGYVKEPEDAVADVLTAGMDLDCGEYLKNYTGSAIEKKKVAVSDIDRALHNLFSIRMRLGLFNGNPAKQPFGNIGSDQVCSQEHLNLALEAARNGIVLLKNDNRLLPLAKTEITSLAVIGPNANSSETLVGNYAGPPCNPVTPLQGLQSYVKNINYHPGCNTVNCSSDLTDEAMKINDQNIGSIIWAGYPGEAGGRALAEIIFGDHNPGGRLPITWYPQNLTKIPMTDMRMRPEPSSGYPGRTYRFYQGPKVFEFGYGLSYTNYSYEFLPLTKDKVYLNNQSSDKIALGYKSVSEMGTELCEKSKLPVTVRVQNNGEMDGKHAVLLFVRQAKTGNERPIKQLVGFNNVDLKAGENAEIKFELSPCEHLSSAEGDGQIVVDEGSHFLSIGDKESEITVVFSEDTSDAATSKLMILPRILIFFYIYSFIPMHIVLK</sequence>
<dbReference type="Gene3D" id="3.20.20.300">
    <property type="entry name" value="Glycoside hydrolase, family 3, N-terminal domain"/>
    <property type="match status" value="2"/>
</dbReference>
<reference evidence="8" key="1">
    <citation type="submission" date="2014-09" db="EMBL/GenBank/DDBJ databases">
        <authorList>
            <person name="Mudge J."/>
            <person name="Ramaraj T."/>
            <person name="Lindquist I.E."/>
            <person name="Bharti A.K."/>
            <person name="Sundararajan A."/>
            <person name="Cameron C.T."/>
            <person name="Woodward J.E."/>
            <person name="May G.D."/>
            <person name="Brubaker C."/>
            <person name="Broadhvest J."/>
            <person name="Wilkins T.A."/>
        </authorList>
    </citation>
    <scope>NUCLEOTIDE SEQUENCE</scope>
    <source>
        <strain evidence="8">cv. AKA8401</strain>
    </source>
</reference>
<evidence type="ECO:0000256" key="3">
    <source>
        <dbReference type="ARBA" id="ARBA00023295"/>
    </source>
</evidence>
<dbReference type="InterPro" id="IPR026891">
    <property type="entry name" value="Fn3-like"/>
</dbReference>
<dbReference type="SMART" id="SM01217">
    <property type="entry name" value="Fn3_like"/>
    <property type="match status" value="1"/>
</dbReference>
<dbReference type="InterPro" id="IPR017853">
    <property type="entry name" value="GH"/>
</dbReference>
<proteinExistence type="predicted"/>
<dbReference type="Gene3D" id="2.60.40.10">
    <property type="entry name" value="Immunoglobulins"/>
    <property type="match status" value="1"/>
</dbReference>
<keyword evidence="3" id="KW-0326">Glycosidase</keyword>
<feature type="domain" description="Fibronectin type III-like" evidence="6">
    <location>
        <begin position="593"/>
        <end position="663"/>
    </location>
</feature>
<dbReference type="PANTHER" id="PTHR42721">
    <property type="entry name" value="SUGAR HYDROLASE-RELATED"/>
    <property type="match status" value="1"/>
</dbReference>
<feature type="signal peptide" evidence="5">
    <location>
        <begin position="1"/>
        <end position="20"/>
    </location>
</feature>
<evidence type="ECO:0000313" key="7">
    <source>
        <dbReference type="EMBL" id="KHG05631.1"/>
    </source>
</evidence>
<keyword evidence="4" id="KW-0812">Transmembrane</keyword>
<dbReference type="Pfam" id="PF01915">
    <property type="entry name" value="Glyco_hydro_3_C"/>
    <property type="match status" value="2"/>
</dbReference>
<comment type="caution">
    <text evidence="7">The sequence shown here is derived from an EMBL/GenBank/DDBJ whole genome shotgun (WGS) entry which is preliminary data.</text>
</comment>
<dbReference type="SUPFAM" id="SSF51445">
    <property type="entry name" value="(Trans)glycosidases"/>
    <property type="match status" value="1"/>
</dbReference>
<dbReference type="AlphaFoldDB" id="A0A0B0N345"/>
<dbReference type="InterPro" id="IPR044993">
    <property type="entry name" value="BXL"/>
</dbReference>
<dbReference type="InterPro" id="IPR036962">
    <property type="entry name" value="Glyco_hydro_3_N_sf"/>
</dbReference>
<evidence type="ECO:0000256" key="5">
    <source>
        <dbReference type="SAM" id="SignalP"/>
    </source>
</evidence>
<feature type="chain" id="PRO_5002056230" evidence="5">
    <location>
        <begin position="21"/>
        <end position="705"/>
    </location>
</feature>
<dbReference type="PRINTS" id="PR00133">
    <property type="entry name" value="GLHYDRLASE3"/>
</dbReference>
<feature type="transmembrane region" description="Helical" evidence="4">
    <location>
        <begin position="684"/>
        <end position="704"/>
    </location>
</feature>
<dbReference type="Gene3D" id="3.40.50.1700">
    <property type="entry name" value="Glycoside hydrolase family 3 C-terminal domain"/>
    <property type="match status" value="2"/>
</dbReference>